<reference evidence="1 2" key="1">
    <citation type="journal article" date="2024" name="G3 (Bethesda)">
        <title>Genome assembly of Hibiscus sabdariffa L. provides insights into metabolisms of medicinal natural products.</title>
        <authorList>
            <person name="Kim T."/>
        </authorList>
    </citation>
    <scope>NUCLEOTIDE SEQUENCE [LARGE SCALE GENOMIC DNA]</scope>
    <source>
        <strain evidence="1">TK-2024</strain>
        <tissue evidence="1">Old leaves</tissue>
    </source>
</reference>
<protein>
    <submittedName>
        <fullName evidence="1">Uncharacterized protein</fullName>
    </submittedName>
</protein>
<dbReference type="Proteomes" id="UP001396334">
    <property type="component" value="Unassembled WGS sequence"/>
</dbReference>
<dbReference type="EMBL" id="JBBPBN010000024">
    <property type="protein sequence ID" value="KAK9009490.1"/>
    <property type="molecule type" value="Genomic_DNA"/>
</dbReference>
<proteinExistence type="predicted"/>
<organism evidence="1 2">
    <name type="scientific">Hibiscus sabdariffa</name>
    <name type="common">roselle</name>
    <dbReference type="NCBI Taxonomy" id="183260"/>
    <lineage>
        <taxon>Eukaryota</taxon>
        <taxon>Viridiplantae</taxon>
        <taxon>Streptophyta</taxon>
        <taxon>Embryophyta</taxon>
        <taxon>Tracheophyta</taxon>
        <taxon>Spermatophyta</taxon>
        <taxon>Magnoliopsida</taxon>
        <taxon>eudicotyledons</taxon>
        <taxon>Gunneridae</taxon>
        <taxon>Pentapetalae</taxon>
        <taxon>rosids</taxon>
        <taxon>malvids</taxon>
        <taxon>Malvales</taxon>
        <taxon>Malvaceae</taxon>
        <taxon>Malvoideae</taxon>
        <taxon>Hibiscus</taxon>
    </lineage>
</organism>
<evidence type="ECO:0000313" key="1">
    <source>
        <dbReference type="EMBL" id="KAK9009490.1"/>
    </source>
</evidence>
<sequence>MAVKICLSPYTPLRQRERKLTTALLLFEDSRANSRDLLGDGAAQLILYASYSHSKIACTITASKLYKATLEQKFLDQAYKARLVPTLKFLKVNILKVMTESRVL</sequence>
<keyword evidence="2" id="KW-1185">Reference proteome</keyword>
<gene>
    <name evidence="1" type="ORF">V6N11_036022</name>
</gene>
<name>A0ABR2R955_9ROSI</name>
<comment type="caution">
    <text evidence="1">The sequence shown here is derived from an EMBL/GenBank/DDBJ whole genome shotgun (WGS) entry which is preliminary data.</text>
</comment>
<evidence type="ECO:0000313" key="2">
    <source>
        <dbReference type="Proteomes" id="UP001396334"/>
    </source>
</evidence>
<accession>A0ABR2R955</accession>